<feature type="region of interest" description="Disordered" evidence="1">
    <location>
        <begin position="1"/>
        <end position="67"/>
    </location>
</feature>
<evidence type="ECO:0000313" key="3">
    <source>
        <dbReference type="Proteomes" id="UP001162060"/>
    </source>
</evidence>
<dbReference type="AlphaFoldDB" id="A0AAV1UP65"/>
<comment type="caution">
    <text evidence="2">The sequence shown here is derived from an EMBL/GenBank/DDBJ whole genome shotgun (WGS) entry which is preliminary data.</text>
</comment>
<protein>
    <submittedName>
        <fullName evidence="2">Uncharacterized protein</fullName>
    </submittedName>
</protein>
<dbReference type="EMBL" id="CAKLBY020000221">
    <property type="protein sequence ID" value="CAK7935175.1"/>
    <property type="molecule type" value="Genomic_DNA"/>
</dbReference>
<evidence type="ECO:0000313" key="2">
    <source>
        <dbReference type="EMBL" id="CAK7935175.1"/>
    </source>
</evidence>
<sequence length="67" mass="7262">MDKQQVMSPTDPQDTHAANTDTNAADPTVTRVSAEASDGAESPRKSESRASEHESDRMADWKDSLEA</sequence>
<evidence type="ECO:0000256" key="1">
    <source>
        <dbReference type="SAM" id="MobiDB-lite"/>
    </source>
</evidence>
<feature type="compositionally biased region" description="Basic and acidic residues" evidence="1">
    <location>
        <begin position="41"/>
        <end position="67"/>
    </location>
</feature>
<feature type="compositionally biased region" description="Polar residues" evidence="1">
    <location>
        <begin position="1"/>
        <end position="12"/>
    </location>
</feature>
<proteinExistence type="predicted"/>
<feature type="compositionally biased region" description="Low complexity" evidence="1">
    <location>
        <begin position="17"/>
        <end position="26"/>
    </location>
</feature>
<name>A0AAV1UP65_9STRA</name>
<reference evidence="2" key="1">
    <citation type="submission" date="2024-01" db="EMBL/GenBank/DDBJ databases">
        <authorList>
            <person name="Webb A."/>
        </authorList>
    </citation>
    <scope>NUCLEOTIDE SEQUENCE</scope>
    <source>
        <strain evidence="2">Pm1</strain>
    </source>
</reference>
<organism evidence="2 3">
    <name type="scientific">Peronospora matthiolae</name>
    <dbReference type="NCBI Taxonomy" id="2874970"/>
    <lineage>
        <taxon>Eukaryota</taxon>
        <taxon>Sar</taxon>
        <taxon>Stramenopiles</taxon>
        <taxon>Oomycota</taxon>
        <taxon>Peronosporomycetes</taxon>
        <taxon>Peronosporales</taxon>
        <taxon>Peronosporaceae</taxon>
        <taxon>Peronospora</taxon>
    </lineage>
</organism>
<gene>
    <name evidence="2" type="ORF">PM001_LOCUS20325</name>
</gene>
<accession>A0AAV1UP65</accession>
<dbReference type="Proteomes" id="UP001162060">
    <property type="component" value="Unassembled WGS sequence"/>
</dbReference>